<dbReference type="Proteomes" id="UP000010471">
    <property type="component" value="Chromosome"/>
</dbReference>
<evidence type="ECO:0000256" key="2">
    <source>
        <dbReference type="ARBA" id="ARBA00022803"/>
    </source>
</evidence>
<feature type="repeat" description="TPR" evidence="3">
    <location>
        <begin position="1111"/>
        <end position="1144"/>
    </location>
</feature>
<keyword evidence="2 3" id="KW-0802">TPR repeat</keyword>
<feature type="repeat" description="TPR" evidence="3">
    <location>
        <begin position="1179"/>
        <end position="1212"/>
    </location>
</feature>
<dbReference type="InterPro" id="IPR049052">
    <property type="entry name" value="nSTAND1"/>
</dbReference>
<dbReference type="Pfam" id="PF13181">
    <property type="entry name" value="TPR_8"/>
    <property type="match status" value="4"/>
</dbReference>
<dbReference type="Pfam" id="PF20703">
    <property type="entry name" value="nSTAND1"/>
    <property type="match status" value="1"/>
</dbReference>
<dbReference type="Pfam" id="PF13424">
    <property type="entry name" value="TPR_12"/>
    <property type="match status" value="2"/>
</dbReference>
<dbReference type="PROSITE" id="PS50005">
    <property type="entry name" value="TPR"/>
    <property type="match status" value="13"/>
</dbReference>
<feature type="repeat" description="TPR" evidence="3">
    <location>
        <begin position="1356"/>
        <end position="1389"/>
    </location>
</feature>
<feature type="repeat" description="TPR" evidence="3">
    <location>
        <begin position="1281"/>
        <end position="1314"/>
    </location>
</feature>
<dbReference type="SUPFAM" id="SSF52540">
    <property type="entry name" value="P-loop containing nucleoside triphosphate hydrolases"/>
    <property type="match status" value="1"/>
</dbReference>
<feature type="repeat" description="TPR" evidence="3">
    <location>
        <begin position="1247"/>
        <end position="1280"/>
    </location>
</feature>
<evidence type="ECO:0000313" key="7">
    <source>
        <dbReference type="Proteomes" id="UP000010471"/>
    </source>
</evidence>
<evidence type="ECO:0000256" key="1">
    <source>
        <dbReference type="ARBA" id="ARBA00022737"/>
    </source>
</evidence>
<dbReference type="Gene3D" id="3.40.50.300">
    <property type="entry name" value="P-loop containing nucleotide triphosphate hydrolases"/>
    <property type="match status" value="1"/>
</dbReference>
<reference evidence="6 7" key="1">
    <citation type="submission" date="2012-06" db="EMBL/GenBank/DDBJ databases">
        <title>Finished chromosome of genome of Microcoleus sp. PCC 7113.</title>
        <authorList>
            <consortium name="US DOE Joint Genome Institute"/>
            <person name="Gugger M."/>
            <person name="Coursin T."/>
            <person name="Rippka R."/>
            <person name="Tandeau De Marsac N."/>
            <person name="Huntemann M."/>
            <person name="Wei C.-L."/>
            <person name="Han J."/>
            <person name="Detter J.C."/>
            <person name="Han C."/>
            <person name="Tapia R."/>
            <person name="Chen A."/>
            <person name="Kyrpides N."/>
            <person name="Mavromatis K."/>
            <person name="Markowitz V."/>
            <person name="Szeto E."/>
            <person name="Ivanova N."/>
            <person name="Pagani I."/>
            <person name="Pati A."/>
            <person name="Goodwin L."/>
            <person name="Nordberg H.P."/>
            <person name="Cantor M.N."/>
            <person name="Hua S.X."/>
            <person name="Woyke T."/>
            <person name="Kerfeld C.A."/>
        </authorList>
    </citation>
    <scope>NUCLEOTIDE SEQUENCE [LARGE SCALE GENOMIC DNA]</scope>
    <source>
        <strain evidence="6 7">PCC 7113</strain>
    </source>
</reference>
<evidence type="ECO:0000256" key="4">
    <source>
        <dbReference type="SAM" id="Coils"/>
    </source>
</evidence>
<feature type="repeat" description="TPR" evidence="3">
    <location>
        <begin position="941"/>
        <end position="974"/>
    </location>
</feature>
<dbReference type="InterPro" id="IPR027417">
    <property type="entry name" value="P-loop_NTPase"/>
</dbReference>
<dbReference type="GO" id="GO:0046813">
    <property type="term" value="P:receptor-mediated virion attachment to host cell"/>
    <property type="evidence" value="ECO:0007669"/>
    <property type="project" value="TreeGrafter"/>
</dbReference>
<feature type="repeat" description="TPR" evidence="3">
    <location>
        <begin position="1145"/>
        <end position="1178"/>
    </location>
</feature>
<proteinExistence type="predicted"/>
<sequence>MSNSHQPNDFTAHNDRVLTRLAWAIEASQGQFSLILARCNYASLREQMVQQLRECCPVEIRVIVLKHTVKTLYTTIRDELAEEQPEALMVLGLESVRDIARVLTSTNQVREEFRKNFPFPLVLWVNDEIVEKLIRIAPDFENWATSVEFAIATENLLVDLQQRANYLFTKILELGAEPFLSNDTIFGANYRRETHAALQDLRDRGEDLTPELQACVNFVLGRDAYANDEIDQATALYQKSLNFWQQTSNLERQGVLLFHLGLCFCRQAERYGSENCYCWEEARRYVQQCLDRFEQAQRQDLVAKFINQLGEILRSQKAWEQFHNLAQKALALHKTYHHPVQLAQDYGFLAEVALEQSRWTEAHRAAQTALEIITQVSTEQRRHQNLYLLLLARSQQQLGQYTDAIANLETARKIGTQDNPQLYLRILKILQTLYCEQKNYLEAFRVKQEQRSVEQQYGFRAFIGAGRIKAQRQARSAVAQAEFQAMVAQEIAASGRQQDVERLIERIGSTQHKLTVLYGQSGVGKSSMVDAGLIPALKERAIGTRDVLPVRQRVYTHWIEELGNCLAAALGDVAGSKEPIPECDSLETILEQLRQNEHRNLLTVLIFDQFEEFFFVGKHQADQERFAEFFQSCINIPFVKVILSLREDYLHLLLRCSRKVKLDVINNNILDKEILYYVGNFSPEDAKAIILSLTQRSQFYLEPELVDALVQDLASELGEVRPIELQVVGAQLQTESITTLNQYREHGPKEELVQRYLQEVVADCGTEHQRAAELVLYLLTDENNTRPLKTRAELEGDLKALAADFAAEADNLSLVLKIFVESGLVFLLPEMPADRYQLVHDYLVTFIRHQQEPKLNELIEQLEEEREKRHEEELKRKQTENELKQLEQAQQILAEANRTAKQKIRIGTAVLISSLVFAVAATGIAGRQELARQRAVVSIESIKLASQGDSNRMIKHYEEAVDDFNKAIKIDPKNQYVLAGRGDTYQRMKRYTEAVADLNTALNIDPKYAFALGSRGETYRLMGDYDKALSDFNQALKLDPQYIFVLGSRGETYQSIGNYDKALVDFNQALKLDSKLEWVFADRGETYRLMGEYTKALMDFNSAINLNPNYALAIANRGQIYKQQKRYNDALNDFNQAIELDPQQHWIIPERIETYRLMGGYEKALTIFNQAINLNPKNVGALASRGATYHFMERYKEALGDFNRTIQLDSKNTFALGSRGQIYSQMEQYEKALADLNKAIELDPTSDWAIISRGETYLELLRYEEALADFTRIMELNPKNVSALWGRGNAYREMERYDKALNDFNQAIKLGSDSKLDKLTMSDLIAQQGWLYRQMGRYEEALANFKNTLELNPKQYLALEGRGEIYRYMRRYNEALDNFTFALELDTKNDWPIYNRALVYLALGQKDQGQADLNKAIQSAQQRYEKDTQNWRNLGSQWRNGFNVAIYYLAASKTEQAEHQYRELLSKKPSTYILREAIRDLDDFLFLFPDHAQAKSMRELLQTALK</sequence>
<dbReference type="RefSeq" id="WP_015180851.1">
    <property type="nucleotide sequence ID" value="NC_019738.1"/>
</dbReference>
<dbReference type="PANTHER" id="PTHR44858:SF1">
    <property type="entry name" value="UDP-N-ACETYLGLUCOSAMINE--PEPTIDE N-ACETYLGLUCOSAMINYLTRANSFERASE SPINDLY-RELATED"/>
    <property type="match status" value="1"/>
</dbReference>
<dbReference type="Gene3D" id="1.25.40.10">
    <property type="entry name" value="Tetratricopeptide repeat domain"/>
    <property type="match status" value="6"/>
</dbReference>
<dbReference type="eggNOG" id="COG0457">
    <property type="taxonomic scope" value="Bacteria"/>
</dbReference>
<dbReference type="KEGG" id="mic:Mic7113_0778"/>
<feature type="coiled-coil region" evidence="4">
    <location>
        <begin position="852"/>
        <end position="906"/>
    </location>
</feature>
<dbReference type="HOGENOM" id="CLU_248413_0_0_3"/>
<keyword evidence="1" id="KW-0677">Repeat</keyword>
<feature type="repeat" description="TPR" evidence="3">
    <location>
        <begin position="1077"/>
        <end position="1110"/>
    </location>
</feature>
<dbReference type="SMART" id="SM00028">
    <property type="entry name" value="TPR"/>
    <property type="match status" value="18"/>
</dbReference>
<organism evidence="6 7">
    <name type="scientific">Allocoleopsis franciscana PCC 7113</name>
    <dbReference type="NCBI Taxonomy" id="1173027"/>
    <lineage>
        <taxon>Bacteria</taxon>
        <taxon>Bacillati</taxon>
        <taxon>Cyanobacteriota</taxon>
        <taxon>Cyanophyceae</taxon>
        <taxon>Coleofasciculales</taxon>
        <taxon>Coleofasciculaceae</taxon>
        <taxon>Allocoleopsis</taxon>
        <taxon>Allocoleopsis franciscana</taxon>
    </lineage>
</organism>
<evidence type="ECO:0000313" key="6">
    <source>
        <dbReference type="EMBL" id="AFZ16688.1"/>
    </source>
</evidence>
<keyword evidence="7" id="KW-1185">Reference proteome</keyword>
<accession>K9W8Z3</accession>
<dbReference type="PATRIC" id="fig|1173027.3.peg.856"/>
<feature type="repeat" description="TPR" evidence="3">
    <location>
        <begin position="1322"/>
        <end position="1355"/>
    </location>
</feature>
<dbReference type="Pfam" id="PF00515">
    <property type="entry name" value="TPR_1"/>
    <property type="match status" value="2"/>
</dbReference>
<dbReference type="STRING" id="1173027.Mic7113_0778"/>
<feature type="repeat" description="TPR" evidence="3">
    <location>
        <begin position="975"/>
        <end position="1008"/>
    </location>
</feature>
<evidence type="ECO:0000259" key="5">
    <source>
        <dbReference type="Pfam" id="PF20703"/>
    </source>
</evidence>
<dbReference type="PANTHER" id="PTHR44858">
    <property type="entry name" value="TETRATRICOPEPTIDE REPEAT PROTEIN 6"/>
    <property type="match status" value="1"/>
</dbReference>
<feature type="domain" description="Novel STAND NTPase 1" evidence="5">
    <location>
        <begin position="495"/>
        <end position="845"/>
    </location>
</feature>
<feature type="repeat" description="TPR" evidence="3">
    <location>
        <begin position="1009"/>
        <end position="1042"/>
    </location>
</feature>
<dbReference type="EMBL" id="CP003630">
    <property type="protein sequence ID" value="AFZ16688.1"/>
    <property type="molecule type" value="Genomic_DNA"/>
</dbReference>
<dbReference type="InterPro" id="IPR011990">
    <property type="entry name" value="TPR-like_helical_dom_sf"/>
</dbReference>
<protein>
    <submittedName>
        <fullName evidence="6">Tetratricopeptide repeat protein</fullName>
    </submittedName>
</protein>
<dbReference type="GO" id="GO:0009279">
    <property type="term" value="C:cell outer membrane"/>
    <property type="evidence" value="ECO:0007669"/>
    <property type="project" value="TreeGrafter"/>
</dbReference>
<keyword evidence="4" id="KW-0175">Coiled coil</keyword>
<dbReference type="InterPro" id="IPR050498">
    <property type="entry name" value="Ycf3"/>
</dbReference>
<dbReference type="eggNOG" id="COG1672">
    <property type="taxonomic scope" value="Bacteria"/>
</dbReference>
<dbReference type="OrthoDB" id="433942at2"/>
<name>K9W8Z3_9CYAN</name>
<dbReference type="PROSITE" id="PS50293">
    <property type="entry name" value="TPR_REGION"/>
    <property type="match status" value="4"/>
</dbReference>
<dbReference type="InterPro" id="IPR019734">
    <property type="entry name" value="TPR_rpt"/>
</dbReference>
<feature type="repeat" description="TPR" evidence="3">
    <location>
        <begin position="1213"/>
        <end position="1246"/>
    </location>
</feature>
<gene>
    <name evidence="6" type="ORF">Mic7113_0778</name>
</gene>
<evidence type="ECO:0000256" key="3">
    <source>
        <dbReference type="PROSITE-ProRule" id="PRU00339"/>
    </source>
</evidence>
<dbReference type="SUPFAM" id="SSF48452">
    <property type="entry name" value="TPR-like"/>
    <property type="match status" value="4"/>
</dbReference>
<feature type="repeat" description="TPR" evidence="3">
    <location>
        <begin position="1043"/>
        <end position="1076"/>
    </location>
</feature>